<dbReference type="WBParaSite" id="PSAMB.scaffold18854size878.g37700.t1">
    <property type="protein sequence ID" value="PSAMB.scaffold18854size878.g37700.t1"/>
    <property type="gene ID" value="PSAMB.scaffold18854size878.g37700"/>
</dbReference>
<evidence type="ECO:0000313" key="1">
    <source>
        <dbReference type="Proteomes" id="UP000887566"/>
    </source>
</evidence>
<name>A0A914VE50_9BILA</name>
<dbReference type="AlphaFoldDB" id="A0A914VE50"/>
<organism evidence="1 2">
    <name type="scientific">Plectus sambesii</name>
    <dbReference type="NCBI Taxonomy" id="2011161"/>
    <lineage>
        <taxon>Eukaryota</taxon>
        <taxon>Metazoa</taxon>
        <taxon>Ecdysozoa</taxon>
        <taxon>Nematoda</taxon>
        <taxon>Chromadorea</taxon>
        <taxon>Plectida</taxon>
        <taxon>Plectina</taxon>
        <taxon>Plectoidea</taxon>
        <taxon>Plectidae</taxon>
        <taxon>Plectus</taxon>
    </lineage>
</organism>
<dbReference type="WBParaSite" id="PSAMB.scaffold4960size13039.g25565.t1">
    <property type="protein sequence ID" value="PSAMB.scaffold4960size13039.g25565.t1"/>
    <property type="gene ID" value="PSAMB.scaffold4960size13039.g25565"/>
</dbReference>
<keyword evidence="1" id="KW-1185">Reference proteome</keyword>
<evidence type="ECO:0000313" key="2">
    <source>
        <dbReference type="WBParaSite" id="PSAMB.scaffold18854size878.g37700.t1"/>
    </source>
</evidence>
<sequence>MKTLQGIAVEAVASALSNAAVYALINDLPGRIKSDLLE</sequence>
<accession>A0A914VE50</accession>
<protein>
    <submittedName>
        <fullName evidence="2 3">Uncharacterized protein</fullName>
    </submittedName>
</protein>
<proteinExistence type="predicted"/>
<reference evidence="2 3" key="1">
    <citation type="submission" date="2022-11" db="UniProtKB">
        <authorList>
            <consortium name="WormBaseParasite"/>
        </authorList>
    </citation>
    <scope>IDENTIFICATION</scope>
</reference>
<dbReference type="Proteomes" id="UP000887566">
    <property type="component" value="Unplaced"/>
</dbReference>
<evidence type="ECO:0000313" key="3">
    <source>
        <dbReference type="WBParaSite" id="PSAMB.scaffold4960size13039.g25565.t1"/>
    </source>
</evidence>